<keyword evidence="3" id="KW-0472">Membrane</keyword>
<evidence type="ECO:0000313" key="5">
    <source>
        <dbReference type="Proteomes" id="UP001166093"/>
    </source>
</evidence>
<keyword evidence="2" id="KW-0560">Oxidoreductase</keyword>
<evidence type="ECO:0000256" key="3">
    <source>
        <dbReference type="SAM" id="Phobius"/>
    </source>
</evidence>
<evidence type="ECO:0000256" key="1">
    <source>
        <dbReference type="ARBA" id="ARBA00006484"/>
    </source>
</evidence>
<dbReference type="InterPro" id="IPR036291">
    <property type="entry name" value="NAD(P)-bd_dom_sf"/>
</dbReference>
<dbReference type="SUPFAM" id="SSF51735">
    <property type="entry name" value="NAD(P)-binding Rossmann-fold domains"/>
    <property type="match status" value="1"/>
</dbReference>
<proteinExistence type="inferred from homology"/>
<keyword evidence="3" id="KW-0812">Transmembrane</keyword>
<name>A0ABS2XIP2_POLSP</name>
<dbReference type="Proteomes" id="UP001166093">
    <property type="component" value="Unassembled WGS sequence"/>
</dbReference>
<dbReference type="Pfam" id="PF00106">
    <property type="entry name" value="adh_short"/>
    <property type="match status" value="1"/>
</dbReference>
<dbReference type="PRINTS" id="PR00081">
    <property type="entry name" value="GDHRDH"/>
</dbReference>
<dbReference type="EMBL" id="JAAWVQ010037269">
    <property type="protein sequence ID" value="MBN3274152.1"/>
    <property type="molecule type" value="Genomic_DNA"/>
</dbReference>
<comment type="caution">
    <text evidence="4">The sequence shown here is derived from an EMBL/GenBank/DDBJ whole genome shotgun (WGS) entry which is preliminary data.</text>
</comment>
<feature type="non-terminal residue" evidence="4">
    <location>
        <position position="319"/>
    </location>
</feature>
<dbReference type="Gene3D" id="3.40.50.720">
    <property type="entry name" value="NAD(P)-binding Rossmann-like Domain"/>
    <property type="match status" value="1"/>
</dbReference>
<organism evidence="4 5">
    <name type="scientific">Polyodon spathula</name>
    <name type="common">North American paddlefish</name>
    <name type="synonym">Squalus spathula</name>
    <dbReference type="NCBI Taxonomy" id="7913"/>
    <lineage>
        <taxon>Eukaryota</taxon>
        <taxon>Metazoa</taxon>
        <taxon>Chordata</taxon>
        <taxon>Craniata</taxon>
        <taxon>Vertebrata</taxon>
        <taxon>Euteleostomi</taxon>
        <taxon>Actinopterygii</taxon>
        <taxon>Chondrostei</taxon>
        <taxon>Acipenseriformes</taxon>
        <taxon>Polyodontidae</taxon>
        <taxon>Polyodon</taxon>
    </lineage>
</organism>
<gene>
    <name evidence="4" type="primary">Rdh12_0</name>
    <name evidence="4" type="ORF">GTO93_0010120</name>
</gene>
<dbReference type="PANTHER" id="PTHR43157:SF30">
    <property type="entry name" value="RETINOL DEHYDROGENASE 11-LIKE"/>
    <property type="match status" value="1"/>
</dbReference>
<keyword evidence="5" id="KW-1185">Reference proteome</keyword>
<keyword evidence="3" id="KW-1133">Transmembrane helix</keyword>
<accession>A0ABS2XIP2</accession>
<evidence type="ECO:0000256" key="2">
    <source>
        <dbReference type="ARBA" id="ARBA00023002"/>
    </source>
</evidence>
<sequence>MEWWWTGVLCHPGWVVSTVVLGLVVRMQRKGSWNPRACPVDLTGKTAIVTGANTGIGKFIALDLARRKARVILACRSQERGQAALEEIRRKSHNSNVHLQLVDTSSLHSVRDFAHRINKEEKRLDILVNNAGASGLPKAMTSEGLELSFATNHLGPFLLTNLLLDLLKHSAPARIVNVSSANHWRGVVDFSHFHGENLTYRLDSVYNHTKLHNILCTSELARRLQGTGVTANSLHPGVVMTEVMRHYNWLIRALFNIVGFFFMKSSEEGAVSSIYCAVSEDLEGVTGKYFDSDCSLVLPAPLARDPVLARKDWEVCERL</sequence>
<protein>
    <submittedName>
        <fullName evidence="4">RDH12 dehydrogenase</fullName>
    </submittedName>
</protein>
<reference evidence="4" key="1">
    <citation type="journal article" date="2021" name="Cell">
        <title>Tracing the genetic footprints of vertebrate landing in non-teleost ray-finned fishes.</title>
        <authorList>
            <person name="Bi X."/>
            <person name="Wang K."/>
            <person name="Yang L."/>
            <person name="Pan H."/>
            <person name="Jiang H."/>
            <person name="Wei Q."/>
            <person name="Fang M."/>
            <person name="Yu H."/>
            <person name="Zhu C."/>
            <person name="Cai Y."/>
            <person name="He Y."/>
            <person name="Gan X."/>
            <person name="Zeng H."/>
            <person name="Yu D."/>
            <person name="Zhu Y."/>
            <person name="Jiang H."/>
            <person name="Qiu Q."/>
            <person name="Yang H."/>
            <person name="Zhang Y.E."/>
            <person name="Wang W."/>
            <person name="Zhu M."/>
            <person name="He S."/>
            <person name="Zhang G."/>
        </authorList>
    </citation>
    <scope>NUCLEOTIDE SEQUENCE</scope>
    <source>
        <strain evidence="4">Pddl_001</strain>
    </source>
</reference>
<feature type="transmembrane region" description="Helical" evidence="3">
    <location>
        <begin position="6"/>
        <end position="25"/>
    </location>
</feature>
<evidence type="ECO:0000313" key="4">
    <source>
        <dbReference type="EMBL" id="MBN3274152.1"/>
    </source>
</evidence>
<dbReference type="InterPro" id="IPR002347">
    <property type="entry name" value="SDR_fam"/>
</dbReference>
<comment type="similarity">
    <text evidence="1">Belongs to the short-chain dehydrogenases/reductases (SDR) family.</text>
</comment>
<feature type="non-terminal residue" evidence="4">
    <location>
        <position position="1"/>
    </location>
</feature>
<dbReference type="PANTHER" id="PTHR43157">
    <property type="entry name" value="PHOSPHATIDYLINOSITOL-GLYCAN BIOSYNTHESIS CLASS F PROTEIN-RELATED"/>
    <property type="match status" value="1"/>
</dbReference>